<feature type="chain" id="PRO_5016418113" description="YHS domain-containing protein" evidence="1">
    <location>
        <begin position="30"/>
        <end position="162"/>
    </location>
</feature>
<dbReference type="EMBL" id="CP018632">
    <property type="protein sequence ID" value="ASJ75622.1"/>
    <property type="molecule type" value="Genomic_DNA"/>
</dbReference>
<feature type="signal peptide" evidence="1">
    <location>
        <begin position="1"/>
        <end position="29"/>
    </location>
</feature>
<gene>
    <name evidence="2" type="ORF">IMCC3135_27845</name>
</gene>
<dbReference type="Proteomes" id="UP000250079">
    <property type="component" value="Chromosome"/>
</dbReference>
<sequence>MISNVARYSRPVAQLLLVFSVLMSTLVAAAEPVSKSRFGGVAIDGHDTVAYQQLQREPQAAAVEGAKRYTVEYKGAKWRFESQESSELFKADPGKYSPAYNGFCANALSLGEGLVKTDGTHWEIFEDKLYLFYAGQGRDRWNDGNWATYKVDADAAWQKLSD</sequence>
<dbReference type="RefSeq" id="WP_205737735.1">
    <property type="nucleotide sequence ID" value="NZ_CP018632.1"/>
</dbReference>
<evidence type="ECO:0000313" key="2">
    <source>
        <dbReference type="EMBL" id="ASJ75622.1"/>
    </source>
</evidence>
<organism evidence="2 3">
    <name type="scientific">Granulosicoccus antarcticus IMCC3135</name>
    <dbReference type="NCBI Taxonomy" id="1192854"/>
    <lineage>
        <taxon>Bacteria</taxon>
        <taxon>Pseudomonadati</taxon>
        <taxon>Pseudomonadota</taxon>
        <taxon>Gammaproteobacteria</taxon>
        <taxon>Chromatiales</taxon>
        <taxon>Granulosicoccaceae</taxon>
        <taxon>Granulosicoccus</taxon>
    </lineage>
</organism>
<dbReference type="AlphaFoldDB" id="A0A2Z2NVZ6"/>
<keyword evidence="3" id="KW-1185">Reference proteome</keyword>
<dbReference type="NCBIfam" id="NF041384">
    <property type="entry name" value="YHS_seleno_dom"/>
    <property type="match status" value="1"/>
</dbReference>
<dbReference type="KEGG" id="gai:IMCC3135_27845"/>
<keyword evidence="1" id="KW-0732">Signal</keyword>
<protein>
    <recommendedName>
        <fullName evidence="4">YHS domain-containing protein</fullName>
    </recommendedName>
</protein>
<reference evidence="2 3" key="1">
    <citation type="submission" date="2016-12" db="EMBL/GenBank/DDBJ databases">
        <authorList>
            <person name="Song W.-J."/>
            <person name="Kurnit D.M."/>
        </authorList>
    </citation>
    <scope>NUCLEOTIDE SEQUENCE [LARGE SCALE GENOMIC DNA]</scope>
    <source>
        <strain evidence="2 3">IMCC3135</strain>
    </source>
</reference>
<evidence type="ECO:0008006" key="4">
    <source>
        <dbReference type="Google" id="ProtNLM"/>
    </source>
</evidence>
<accession>A0A2Z2NVZ6</accession>
<evidence type="ECO:0000313" key="3">
    <source>
        <dbReference type="Proteomes" id="UP000250079"/>
    </source>
</evidence>
<evidence type="ECO:0000256" key="1">
    <source>
        <dbReference type="SAM" id="SignalP"/>
    </source>
</evidence>
<proteinExistence type="predicted"/>
<name>A0A2Z2NVZ6_9GAMM</name>